<organism evidence="2 3">
    <name type="scientific">Pyricularia oryzae</name>
    <name type="common">Rice blast fungus</name>
    <name type="synonym">Magnaporthe oryzae</name>
    <dbReference type="NCBI Taxonomy" id="318829"/>
    <lineage>
        <taxon>Eukaryota</taxon>
        <taxon>Fungi</taxon>
        <taxon>Dikarya</taxon>
        <taxon>Ascomycota</taxon>
        <taxon>Pezizomycotina</taxon>
        <taxon>Sordariomycetes</taxon>
        <taxon>Sordariomycetidae</taxon>
        <taxon>Magnaporthales</taxon>
        <taxon>Pyriculariaceae</taxon>
        <taxon>Pyricularia</taxon>
    </lineage>
</organism>
<evidence type="ECO:0000313" key="3">
    <source>
        <dbReference type="Proteomes" id="UP000294847"/>
    </source>
</evidence>
<feature type="region of interest" description="Disordered" evidence="1">
    <location>
        <begin position="1"/>
        <end position="52"/>
    </location>
</feature>
<name>A0A4P7MZ57_PYROR</name>
<protein>
    <submittedName>
        <fullName evidence="2">Uncharacterized protein</fullName>
    </submittedName>
</protein>
<feature type="compositionally biased region" description="Basic and acidic residues" evidence="1">
    <location>
        <begin position="1"/>
        <end position="15"/>
    </location>
</feature>
<reference evidence="2 3" key="1">
    <citation type="journal article" date="2019" name="Mol. Biol. Evol.">
        <title>Blast fungal genomes show frequent chromosomal changes, gene gains and losses, and effector gene turnover.</title>
        <authorList>
            <person name="Gomez Luciano L.B."/>
            <person name="Jason Tsai I."/>
            <person name="Chuma I."/>
            <person name="Tosa Y."/>
            <person name="Chen Y.H."/>
            <person name="Li J.Y."/>
            <person name="Li M.Y."/>
            <person name="Jade Lu M.Y."/>
            <person name="Nakayashiki H."/>
            <person name="Li W.H."/>
        </authorList>
    </citation>
    <scope>NUCLEOTIDE SEQUENCE [LARGE SCALE GENOMIC DNA]</scope>
    <source>
        <strain evidence="2">MZ5-1-6</strain>
    </source>
</reference>
<sequence length="52" mass="5948">MCQENKKDKKAKESSHGLNEGFQGSRNLTQMASRAKRHSFWKGQNDDSVTYS</sequence>
<dbReference type="Proteomes" id="UP000294847">
    <property type="component" value="Chromosome 2"/>
</dbReference>
<dbReference type="AlphaFoldDB" id="A0A4P7MZ57"/>
<gene>
    <name evidence="2" type="ORF">PoMZ_00215</name>
</gene>
<dbReference type="EMBL" id="CP034205">
    <property type="protein sequence ID" value="QBZ55318.1"/>
    <property type="molecule type" value="Genomic_DNA"/>
</dbReference>
<proteinExistence type="predicted"/>
<accession>A0A4P7MZ57</accession>
<evidence type="ECO:0000256" key="1">
    <source>
        <dbReference type="SAM" id="MobiDB-lite"/>
    </source>
</evidence>
<feature type="compositionally biased region" description="Polar residues" evidence="1">
    <location>
        <begin position="22"/>
        <end position="32"/>
    </location>
</feature>
<evidence type="ECO:0000313" key="2">
    <source>
        <dbReference type="EMBL" id="QBZ55318.1"/>
    </source>
</evidence>